<gene>
    <name evidence="1 5" type="primary">rplI</name>
    <name evidence="5" type="ORF">KX928_12055</name>
</gene>
<keyword evidence="6" id="KW-1185">Reference proteome</keyword>
<dbReference type="GO" id="GO:0005840">
    <property type="term" value="C:ribosome"/>
    <property type="evidence" value="ECO:0007669"/>
    <property type="project" value="UniProtKB-KW"/>
</dbReference>
<feature type="coiled-coil region" evidence="2">
    <location>
        <begin position="37"/>
        <end position="71"/>
    </location>
</feature>
<dbReference type="Proteomes" id="UP001138661">
    <property type="component" value="Unassembled WGS sequence"/>
</dbReference>
<accession>A0A9X1FVJ5</accession>
<keyword evidence="1 5" id="KW-0689">Ribosomal protein</keyword>
<dbReference type="PROSITE" id="PS00651">
    <property type="entry name" value="RIBOSOMAL_L9"/>
    <property type="match status" value="1"/>
</dbReference>
<protein>
    <recommendedName>
        <fullName evidence="1">Large ribosomal subunit protein bL9</fullName>
    </recommendedName>
</protein>
<dbReference type="PANTHER" id="PTHR21368">
    <property type="entry name" value="50S RIBOSOMAL PROTEIN L9"/>
    <property type="match status" value="1"/>
</dbReference>
<name>A0A9X1FVJ5_9RHOB</name>
<feature type="compositionally biased region" description="Acidic residues" evidence="3">
    <location>
        <begin position="186"/>
        <end position="210"/>
    </location>
</feature>
<dbReference type="InterPro" id="IPR020069">
    <property type="entry name" value="Ribosomal_bL9_C"/>
</dbReference>
<dbReference type="InterPro" id="IPR000244">
    <property type="entry name" value="Ribosomal_bL9"/>
</dbReference>
<dbReference type="EMBL" id="JAHXDN010000003">
    <property type="protein sequence ID" value="MBW4708516.1"/>
    <property type="molecule type" value="Genomic_DNA"/>
</dbReference>
<dbReference type="GO" id="GO:0019843">
    <property type="term" value="F:rRNA binding"/>
    <property type="evidence" value="ECO:0007669"/>
    <property type="project" value="UniProtKB-UniRule"/>
</dbReference>
<dbReference type="GO" id="GO:0006412">
    <property type="term" value="P:translation"/>
    <property type="evidence" value="ECO:0007669"/>
    <property type="project" value="UniProtKB-UniRule"/>
</dbReference>
<feature type="region of interest" description="Disordered" evidence="3">
    <location>
        <begin position="183"/>
        <end position="210"/>
    </location>
</feature>
<comment type="function">
    <text evidence="1">Binds to the 23S rRNA.</text>
</comment>
<evidence type="ECO:0000313" key="5">
    <source>
        <dbReference type="EMBL" id="MBW4708516.1"/>
    </source>
</evidence>
<reference evidence="5" key="1">
    <citation type="submission" date="2021-07" db="EMBL/GenBank/DDBJ databases">
        <title>Roseobacter insulae sp. nov., isolated from a tidal flat.</title>
        <authorList>
            <person name="Park S."/>
            <person name="Yoon J.-H."/>
        </authorList>
    </citation>
    <scope>NUCLEOTIDE SEQUENCE</scope>
    <source>
        <strain evidence="5">YSTF-M11</strain>
    </source>
</reference>
<dbReference type="InterPro" id="IPR020070">
    <property type="entry name" value="Ribosomal_bL9_N"/>
</dbReference>
<organism evidence="5 6">
    <name type="scientific">Roseobacter insulae</name>
    <dbReference type="NCBI Taxonomy" id="2859783"/>
    <lineage>
        <taxon>Bacteria</taxon>
        <taxon>Pseudomonadati</taxon>
        <taxon>Pseudomonadota</taxon>
        <taxon>Alphaproteobacteria</taxon>
        <taxon>Rhodobacterales</taxon>
        <taxon>Roseobacteraceae</taxon>
        <taxon>Roseobacter</taxon>
    </lineage>
</organism>
<dbReference type="Pfam" id="PF01281">
    <property type="entry name" value="Ribosomal_L9_N"/>
    <property type="match status" value="1"/>
</dbReference>
<dbReference type="InterPro" id="IPR020594">
    <property type="entry name" value="Ribosomal_bL9_bac/chp"/>
</dbReference>
<evidence type="ECO:0000313" key="6">
    <source>
        <dbReference type="Proteomes" id="UP001138661"/>
    </source>
</evidence>
<keyword evidence="1" id="KW-0694">RNA-binding</keyword>
<comment type="similarity">
    <text evidence="1">Belongs to the bacterial ribosomal protein bL9 family.</text>
</comment>
<comment type="caution">
    <text evidence="5">The sequence shown here is derived from an EMBL/GenBank/DDBJ whole genome shotgun (WGS) entry which is preliminary data.</text>
</comment>
<dbReference type="NCBIfam" id="TIGR00158">
    <property type="entry name" value="L9"/>
    <property type="match status" value="1"/>
</dbReference>
<evidence type="ECO:0000259" key="4">
    <source>
        <dbReference type="PROSITE" id="PS00651"/>
    </source>
</evidence>
<dbReference type="HAMAP" id="MF_00503">
    <property type="entry name" value="Ribosomal_bL9"/>
    <property type="match status" value="1"/>
</dbReference>
<evidence type="ECO:0000256" key="1">
    <source>
        <dbReference type="HAMAP-Rule" id="MF_00503"/>
    </source>
</evidence>
<evidence type="ECO:0000256" key="2">
    <source>
        <dbReference type="SAM" id="Coils"/>
    </source>
</evidence>
<dbReference type="GO" id="GO:1990904">
    <property type="term" value="C:ribonucleoprotein complex"/>
    <property type="evidence" value="ECO:0007669"/>
    <property type="project" value="UniProtKB-KW"/>
</dbReference>
<keyword evidence="2" id="KW-0175">Coiled coil</keyword>
<proteinExistence type="inferred from homology"/>
<dbReference type="RefSeq" id="WP_219502476.1">
    <property type="nucleotide sequence ID" value="NZ_JAHXDN010000003.1"/>
</dbReference>
<feature type="domain" description="Ribosomal protein L9" evidence="4">
    <location>
        <begin position="13"/>
        <end position="40"/>
    </location>
</feature>
<keyword evidence="1" id="KW-0687">Ribonucleoprotein</keyword>
<sequence length="210" mass="22584">MQVILLERVAKLGQMGEVVDVKPGYARNFLLPQGKALSASKSNIEAFEQQKAQLEARNLETKKEASSLAEKLDGQQFIVIRSASDSGALYGSVTTRDAAEAATEAGFTVDRKQVVLQPIKELGLHSVQIVLHPEVDATIELNVARSPEEAELQAAGKSIQELAAEEEAAADFEIAELFEDIGAATSEDEDLAEAVSEPSEEDQDDAETKS</sequence>
<dbReference type="AlphaFoldDB" id="A0A9X1FVJ5"/>
<dbReference type="GO" id="GO:0003735">
    <property type="term" value="F:structural constituent of ribosome"/>
    <property type="evidence" value="ECO:0007669"/>
    <property type="project" value="InterPro"/>
</dbReference>
<dbReference type="Pfam" id="PF03948">
    <property type="entry name" value="Ribosomal_L9_C"/>
    <property type="match status" value="1"/>
</dbReference>
<keyword evidence="1" id="KW-0699">rRNA-binding</keyword>
<evidence type="ECO:0000256" key="3">
    <source>
        <dbReference type="SAM" id="MobiDB-lite"/>
    </source>
</evidence>